<sequence>MTKELAGYLLLVDDLREKNEHQSIMLKLKTEEFERQGKVLADFRRANQDYDRAHKELDSQLAEKSRQIKKLEGRLSQQQGQIEGWQKNSDDFAAEVQKLNNQLEQANAKGEQAKAELKGFQLDAMEKAQNGWPAVEDSKVRDALQGLFAKVRAWSKKYSVSSMTVPLRKFAPNFLSTVADFPEVEALVNLRYPHLILAALVSEHLRLGVFANPFFVLSHIENEKDMPQRGEHLNDVFQKLLKVNEPEAHQFRIQVLRHFFPESQLDQLGQNSSLVKWETPKKLLMDNTMSFFSSFAAFIRIDDDSWQPCYEGLFQIVAAAAAINNHLATQRIWYVLEGPSPLLGHPFAVSSEYVRADRYNKLNDDEDTKCDGKPIRIALSPVLFACGNSDGKDFDKHRVVVKASVWIDDSTVAEEL</sequence>
<gene>
    <name evidence="2" type="ORF">HDK90DRAFT_533356</name>
</gene>
<reference evidence="2 3" key="1">
    <citation type="submission" date="2024-04" db="EMBL/GenBank/DDBJ databases">
        <title>Phyllosticta paracitricarpa is synonymous to the EU quarantine fungus P. citricarpa based on phylogenomic analyses.</title>
        <authorList>
            <consortium name="Lawrence Berkeley National Laboratory"/>
            <person name="Van Ingen-Buijs V.A."/>
            <person name="Van Westerhoven A.C."/>
            <person name="Haridas S."/>
            <person name="Skiadas P."/>
            <person name="Martin F."/>
            <person name="Groenewald J.Z."/>
            <person name="Crous P.W."/>
            <person name="Seidl M.F."/>
        </authorList>
    </citation>
    <scope>NUCLEOTIDE SEQUENCE [LARGE SCALE GENOMIC DNA]</scope>
    <source>
        <strain evidence="2 3">CBS 123374</strain>
    </source>
</reference>
<name>A0ABR1YQ71_9PEZI</name>
<keyword evidence="1" id="KW-0175">Coiled coil</keyword>
<dbReference type="EMBL" id="JBBWRZ010000005">
    <property type="protein sequence ID" value="KAK8235090.1"/>
    <property type="molecule type" value="Genomic_DNA"/>
</dbReference>
<organism evidence="2 3">
    <name type="scientific">Phyllosticta capitalensis</name>
    <dbReference type="NCBI Taxonomy" id="121624"/>
    <lineage>
        <taxon>Eukaryota</taxon>
        <taxon>Fungi</taxon>
        <taxon>Dikarya</taxon>
        <taxon>Ascomycota</taxon>
        <taxon>Pezizomycotina</taxon>
        <taxon>Dothideomycetes</taxon>
        <taxon>Dothideomycetes incertae sedis</taxon>
        <taxon>Botryosphaeriales</taxon>
        <taxon>Phyllostictaceae</taxon>
        <taxon>Phyllosticta</taxon>
    </lineage>
</organism>
<accession>A0ABR1YQ71</accession>
<keyword evidence="3" id="KW-1185">Reference proteome</keyword>
<protein>
    <submittedName>
        <fullName evidence="2">Uncharacterized protein</fullName>
    </submittedName>
</protein>
<evidence type="ECO:0000313" key="3">
    <source>
        <dbReference type="Proteomes" id="UP001492380"/>
    </source>
</evidence>
<proteinExistence type="predicted"/>
<comment type="caution">
    <text evidence="2">The sequence shown here is derived from an EMBL/GenBank/DDBJ whole genome shotgun (WGS) entry which is preliminary data.</text>
</comment>
<evidence type="ECO:0000256" key="1">
    <source>
        <dbReference type="SAM" id="Coils"/>
    </source>
</evidence>
<dbReference type="Proteomes" id="UP001492380">
    <property type="component" value="Unassembled WGS sequence"/>
</dbReference>
<feature type="coiled-coil region" evidence="1">
    <location>
        <begin position="43"/>
        <end position="123"/>
    </location>
</feature>
<evidence type="ECO:0000313" key="2">
    <source>
        <dbReference type="EMBL" id="KAK8235090.1"/>
    </source>
</evidence>